<name>A0A4R6UFW1_9GAMM</name>
<dbReference type="Pfam" id="PF01541">
    <property type="entry name" value="GIY-YIG"/>
    <property type="match status" value="1"/>
</dbReference>
<evidence type="ECO:0000256" key="5">
    <source>
        <dbReference type="ARBA" id="ARBA00022881"/>
    </source>
</evidence>
<evidence type="ECO:0000256" key="1">
    <source>
        <dbReference type="ARBA" id="ARBA00004496"/>
    </source>
</evidence>
<dbReference type="Gene3D" id="3.40.1440.10">
    <property type="entry name" value="GIY-YIG endonuclease"/>
    <property type="match status" value="1"/>
</dbReference>
<dbReference type="Gene3D" id="1.10.150.20">
    <property type="entry name" value="5' to 3' exonuclease, C-terminal subdomain"/>
    <property type="match status" value="1"/>
</dbReference>
<dbReference type="Pfam" id="PF14520">
    <property type="entry name" value="HHH_5"/>
    <property type="match status" value="1"/>
</dbReference>
<dbReference type="CDD" id="cd10434">
    <property type="entry name" value="GIY-YIG_UvrC_Cho"/>
    <property type="match status" value="1"/>
</dbReference>
<dbReference type="FunFam" id="3.30.420.340:FF:000001">
    <property type="entry name" value="UvrABC system protein C"/>
    <property type="match status" value="1"/>
</dbReference>
<dbReference type="RefSeq" id="WP_133592491.1">
    <property type="nucleotide sequence ID" value="NZ_CP037953.1"/>
</dbReference>
<comment type="similarity">
    <text evidence="9 13">Belongs to the UvrC family.</text>
</comment>
<dbReference type="InterPro" id="IPR001943">
    <property type="entry name" value="UVR_dom"/>
</dbReference>
<organism evidence="17 18">
    <name type="scientific">Permianibacter aggregans</name>
    <dbReference type="NCBI Taxonomy" id="1510150"/>
    <lineage>
        <taxon>Bacteria</taxon>
        <taxon>Pseudomonadati</taxon>
        <taxon>Pseudomonadota</taxon>
        <taxon>Gammaproteobacteria</taxon>
        <taxon>Pseudomonadales</taxon>
        <taxon>Pseudomonadaceae</taxon>
        <taxon>Permianibacter</taxon>
    </lineage>
</organism>
<gene>
    <name evidence="13" type="primary">uvrC</name>
    <name evidence="17" type="ORF">EV696_11827</name>
</gene>
<evidence type="ECO:0000256" key="9">
    <source>
        <dbReference type="ARBA" id="ARBA00061531"/>
    </source>
</evidence>
<feature type="domain" description="GIY-YIG" evidence="15">
    <location>
        <begin position="32"/>
        <end position="110"/>
    </location>
</feature>
<evidence type="ECO:0000256" key="8">
    <source>
        <dbReference type="ARBA" id="ARBA00059452"/>
    </source>
</evidence>
<evidence type="ECO:0000313" key="18">
    <source>
        <dbReference type="Proteomes" id="UP000295375"/>
    </source>
</evidence>
<keyword evidence="4 13" id="KW-0228">DNA excision</keyword>
<protein>
    <recommendedName>
        <fullName evidence="11 13">UvrABC system protein C</fullName>
        <shortName evidence="13">Protein UvrC</shortName>
    </recommendedName>
    <alternativeName>
        <fullName evidence="12 13">Excinuclease ABC subunit C</fullName>
    </alternativeName>
</protein>
<evidence type="ECO:0000259" key="16">
    <source>
        <dbReference type="PROSITE" id="PS50165"/>
    </source>
</evidence>
<dbReference type="FunFam" id="3.40.1440.10:FF:000001">
    <property type="entry name" value="UvrABC system protein C"/>
    <property type="match status" value="1"/>
</dbReference>
<evidence type="ECO:0000256" key="4">
    <source>
        <dbReference type="ARBA" id="ARBA00022769"/>
    </source>
</evidence>
<dbReference type="SUPFAM" id="SSF82771">
    <property type="entry name" value="GIY-YIG endonuclease"/>
    <property type="match status" value="1"/>
</dbReference>
<dbReference type="GO" id="GO:0009432">
    <property type="term" value="P:SOS response"/>
    <property type="evidence" value="ECO:0007669"/>
    <property type="project" value="UniProtKB-UniRule"/>
</dbReference>
<dbReference type="InterPro" id="IPR038476">
    <property type="entry name" value="UvrC_RNase_H_dom_sf"/>
</dbReference>
<comment type="subcellular location">
    <subcellularLocation>
        <location evidence="1 13">Cytoplasm</location>
    </subcellularLocation>
</comment>
<dbReference type="Proteomes" id="UP000295375">
    <property type="component" value="Unassembled WGS sequence"/>
</dbReference>
<dbReference type="PANTHER" id="PTHR30562">
    <property type="entry name" value="UVRC/OXIDOREDUCTASE"/>
    <property type="match status" value="1"/>
</dbReference>
<dbReference type="SMART" id="SM00465">
    <property type="entry name" value="GIYc"/>
    <property type="match status" value="1"/>
</dbReference>
<evidence type="ECO:0000256" key="7">
    <source>
        <dbReference type="ARBA" id="ARBA00023236"/>
    </source>
</evidence>
<dbReference type="Pfam" id="PF22920">
    <property type="entry name" value="UvrC_RNaseH"/>
    <property type="match status" value="1"/>
</dbReference>
<keyword evidence="5 13" id="KW-0267">Excision nuclease</keyword>
<reference evidence="17 18" key="1">
    <citation type="submission" date="2019-03" db="EMBL/GenBank/DDBJ databases">
        <title>Genomic Encyclopedia of Type Strains, Phase IV (KMG-IV): sequencing the most valuable type-strain genomes for metagenomic binning, comparative biology and taxonomic classification.</title>
        <authorList>
            <person name="Goeker M."/>
        </authorList>
    </citation>
    <scope>NUCLEOTIDE SEQUENCE [LARGE SCALE GENOMIC DNA]</scope>
    <source>
        <strain evidence="17 18">DSM 103792</strain>
    </source>
</reference>
<keyword evidence="18" id="KW-1185">Reference proteome</keyword>
<dbReference type="Pfam" id="PF02151">
    <property type="entry name" value="UVR"/>
    <property type="match status" value="1"/>
</dbReference>
<evidence type="ECO:0000256" key="6">
    <source>
        <dbReference type="ARBA" id="ARBA00023204"/>
    </source>
</evidence>
<evidence type="ECO:0000313" key="17">
    <source>
        <dbReference type="EMBL" id="TDQ45680.1"/>
    </source>
</evidence>
<dbReference type="InterPro" id="IPR003583">
    <property type="entry name" value="Hlx-hairpin-Hlx_DNA-bd_motif"/>
</dbReference>
<keyword evidence="6 13" id="KW-0234">DNA repair</keyword>
<evidence type="ECO:0000256" key="2">
    <source>
        <dbReference type="ARBA" id="ARBA00022490"/>
    </source>
</evidence>
<dbReference type="GO" id="GO:0009381">
    <property type="term" value="F:excinuclease ABC activity"/>
    <property type="evidence" value="ECO:0007669"/>
    <property type="project" value="UniProtKB-UniRule"/>
</dbReference>
<dbReference type="PANTHER" id="PTHR30562:SF1">
    <property type="entry name" value="UVRABC SYSTEM PROTEIN C"/>
    <property type="match status" value="1"/>
</dbReference>
<dbReference type="GO" id="GO:0009380">
    <property type="term" value="C:excinuclease repair complex"/>
    <property type="evidence" value="ECO:0007669"/>
    <property type="project" value="InterPro"/>
</dbReference>
<dbReference type="Pfam" id="PF08459">
    <property type="entry name" value="UvrC_RNaseH_dom"/>
    <property type="match status" value="1"/>
</dbReference>
<comment type="subunit">
    <text evidence="10 13">Interacts with UvrB in an incision complex.</text>
</comment>
<dbReference type="InterPro" id="IPR004791">
    <property type="entry name" value="UvrC"/>
</dbReference>
<dbReference type="GO" id="GO:0005737">
    <property type="term" value="C:cytoplasm"/>
    <property type="evidence" value="ECO:0007669"/>
    <property type="project" value="UniProtKB-SubCell"/>
</dbReference>
<evidence type="ECO:0000259" key="14">
    <source>
        <dbReference type="PROSITE" id="PS50151"/>
    </source>
</evidence>
<keyword evidence="3 13" id="KW-0227">DNA damage</keyword>
<dbReference type="OrthoDB" id="9804933at2"/>
<accession>A0A4R6UFW1</accession>
<comment type="caution">
    <text evidence="17">The sequence shown here is derived from an EMBL/GenBank/DDBJ whole genome shotgun (WGS) entry which is preliminary data.</text>
</comment>
<evidence type="ECO:0000256" key="10">
    <source>
        <dbReference type="ARBA" id="ARBA00062841"/>
    </source>
</evidence>
<dbReference type="Gene3D" id="4.10.860.10">
    <property type="entry name" value="UVR domain"/>
    <property type="match status" value="1"/>
</dbReference>
<dbReference type="SUPFAM" id="SSF46600">
    <property type="entry name" value="C-terminal UvrC-binding domain of UvrB"/>
    <property type="match status" value="1"/>
</dbReference>
<dbReference type="Gene3D" id="3.30.420.340">
    <property type="entry name" value="UvrC, RNAse H endonuclease domain"/>
    <property type="match status" value="1"/>
</dbReference>
<dbReference type="SUPFAM" id="SSF47781">
    <property type="entry name" value="RuvA domain 2-like"/>
    <property type="match status" value="1"/>
</dbReference>
<dbReference type="EMBL" id="SNYM01000018">
    <property type="protein sequence ID" value="TDQ45680.1"/>
    <property type="molecule type" value="Genomic_DNA"/>
</dbReference>
<dbReference type="InterPro" id="IPR000305">
    <property type="entry name" value="GIY-YIG_endonuc"/>
</dbReference>
<feature type="domain" description="UVR" evidence="14">
    <location>
        <begin position="219"/>
        <end position="254"/>
    </location>
</feature>
<dbReference type="InterPro" id="IPR010994">
    <property type="entry name" value="RuvA_2-like"/>
</dbReference>
<evidence type="ECO:0000256" key="11">
    <source>
        <dbReference type="ARBA" id="ARBA00067419"/>
    </source>
</evidence>
<dbReference type="InterPro" id="IPR047296">
    <property type="entry name" value="GIY-YIG_UvrC_Cho"/>
</dbReference>
<dbReference type="InterPro" id="IPR036876">
    <property type="entry name" value="UVR_dom_sf"/>
</dbReference>
<keyword evidence="2 13" id="KW-0963">Cytoplasm</keyword>
<evidence type="ECO:0000259" key="15">
    <source>
        <dbReference type="PROSITE" id="PS50164"/>
    </source>
</evidence>
<sequence length="620" mass="69939">MSKSPEQTGDEPVSRLIDAPEKLRDRLKVLSTGPGVYRMLDSKGETLYVGKAKNLKNRVSSYFRREVDSVKTAALVELVCDIAITLTGSESEALVLEYNLIQQYLPRFNILLRDDKSYPHVFMSADKFPRLAIHRGPRKEKGRYFGPYPSAGAVRQSLYLLQKLFKVRQCENSFFANRSRPCLQYQIERCKAPCVGYVSEQEYADDVRLTAMFYEGRNQAVIDELANQMERASEKLEFEQAAQKRDQIAMLRKVLDRQRVSADGGDVDVVAGVIEKGMACVYVLHVRDGRVSGSHAELPPLPEGSEFNELIDAFLTQFYLAEREIPREIIHNGSDETSEALAELLSERTQRKTRVATQVRGDRLAWLNMAKRNAENSIASRFAQQAEAQKRGEQLRELFALDVVPTRFECFDISHTMGESTVASCVVFDLAGPRKSDYRRFNIEGITPGDDYAAMYQALSRRYARLKKGEGVLPDLLFIDGGPGQLRQAQQILEEMQIDTVLAIGIAKGPDRRVGQEELHVTGWPKPVQLPADSSLLHFIQQIRDEAHRFAITGHRQRRSKTRNRSPLEGITGIGPARRKELLRRFGGLQELTKAGVDDIAAVPGISRALAERIYRALHP</sequence>
<dbReference type="InterPro" id="IPR001162">
    <property type="entry name" value="UvrC_RNase_H_dom"/>
</dbReference>
<feature type="domain" description="UvrC family homology region profile" evidence="16">
    <location>
        <begin position="269"/>
        <end position="493"/>
    </location>
</feature>
<dbReference type="FunFam" id="1.10.150.20:FF:000005">
    <property type="entry name" value="UvrABC system protein C"/>
    <property type="match status" value="1"/>
</dbReference>
<dbReference type="PROSITE" id="PS50151">
    <property type="entry name" value="UVR"/>
    <property type="match status" value="1"/>
</dbReference>
<dbReference type="GO" id="GO:0006289">
    <property type="term" value="P:nucleotide-excision repair"/>
    <property type="evidence" value="ECO:0007669"/>
    <property type="project" value="UniProtKB-UniRule"/>
</dbReference>
<proteinExistence type="inferred from homology"/>
<dbReference type="InterPro" id="IPR050066">
    <property type="entry name" value="UvrABC_protein_C"/>
</dbReference>
<dbReference type="NCBIfam" id="NF001824">
    <property type="entry name" value="PRK00558.1-5"/>
    <property type="match status" value="1"/>
</dbReference>
<dbReference type="PROSITE" id="PS50164">
    <property type="entry name" value="GIY_YIG"/>
    <property type="match status" value="1"/>
</dbReference>
<comment type="function">
    <text evidence="8 13">The UvrABC repair system catalyzes the recognition and processing of DNA lesions. UvrC both incises the 5' and 3' sides of the lesion. The N-terminal half is responsible for the 3' incision and the C-terminal half is responsible for the 5' incision.</text>
</comment>
<dbReference type="InterPro" id="IPR035901">
    <property type="entry name" value="GIY-YIG_endonuc_sf"/>
</dbReference>
<keyword evidence="7 13" id="KW-0742">SOS response</keyword>
<dbReference type="AlphaFoldDB" id="A0A4R6UFW1"/>
<dbReference type="NCBIfam" id="TIGR00194">
    <property type="entry name" value="uvrC"/>
    <property type="match status" value="1"/>
</dbReference>
<dbReference type="GO" id="GO:0003677">
    <property type="term" value="F:DNA binding"/>
    <property type="evidence" value="ECO:0007669"/>
    <property type="project" value="UniProtKB-UniRule"/>
</dbReference>
<dbReference type="SMART" id="SM00278">
    <property type="entry name" value="HhH1"/>
    <property type="match status" value="2"/>
</dbReference>
<evidence type="ECO:0000256" key="3">
    <source>
        <dbReference type="ARBA" id="ARBA00022763"/>
    </source>
</evidence>
<evidence type="ECO:0000256" key="13">
    <source>
        <dbReference type="HAMAP-Rule" id="MF_00203"/>
    </source>
</evidence>
<evidence type="ECO:0000256" key="12">
    <source>
        <dbReference type="ARBA" id="ARBA00077138"/>
    </source>
</evidence>
<dbReference type="PROSITE" id="PS50165">
    <property type="entry name" value="UVRC"/>
    <property type="match status" value="1"/>
</dbReference>
<dbReference type="HAMAP" id="MF_00203">
    <property type="entry name" value="UvrC"/>
    <property type="match status" value="1"/>
</dbReference>